<evidence type="ECO:0000259" key="7">
    <source>
        <dbReference type="PROSITE" id="PS51736"/>
    </source>
</evidence>
<feature type="domain" description="HTH merR-type" evidence="6">
    <location>
        <begin position="5"/>
        <end position="54"/>
    </location>
</feature>
<evidence type="ECO:0000259" key="6">
    <source>
        <dbReference type="PROSITE" id="PS50937"/>
    </source>
</evidence>
<sequence>MDRKLLTIKQCKEIYGISRISLINYEKKGLITPIRTPGGVRRYKVEDIERILGIIEEKKNTKKTILYARVSTKKQDEYLKNQVKRLEEYARSNNWNYEVIQEIASGVNENRRGLEKLLNMIQRGEVERVVIEYPDRLARFGFNYLKKFFFAFGVELIIINGNNEEKEKMIELAEDLVAIVTSFAAKTYGQRGSKKK</sequence>
<dbReference type="InterPro" id="IPR036162">
    <property type="entry name" value="Resolvase-like_N_sf"/>
</dbReference>
<dbReference type="Gene3D" id="3.40.50.1390">
    <property type="entry name" value="Resolvase, N-terminal catalytic domain"/>
    <property type="match status" value="1"/>
</dbReference>
<dbReference type="SMART" id="SM00857">
    <property type="entry name" value="Resolvase"/>
    <property type="match status" value="1"/>
</dbReference>
<dbReference type="InterPro" id="IPR000551">
    <property type="entry name" value="MerR-type_HTH_dom"/>
</dbReference>
<feature type="domain" description="Resolvase/invertase-type recombinase catalytic" evidence="7">
    <location>
        <begin position="63"/>
        <end position="196"/>
    </location>
</feature>
<dbReference type="SUPFAM" id="SSF53041">
    <property type="entry name" value="Resolvase-like"/>
    <property type="match status" value="1"/>
</dbReference>
<feature type="active site" description="O-(5'-phospho-DNA)-serine intermediate" evidence="4 5">
    <location>
        <position position="71"/>
    </location>
</feature>
<dbReference type="NCBIfam" id="NF033518">
    <property type="entry name" value="transpos_IS607"/>
    <property type="match status" value="1"/>
</dbReference>
<dbReference type="PROSITE" id="PS50937">
    <property type="entry name" value="HTH_MERR_2"/>
    <property type="match status" value="1"/>
</dbReference>
<dbReference type="PANTHER" id="PTHR36172">
    <property type="match status" value="1"/>
</dbReference>
<dbReference type="CDD" id="cd03769">
    <property type="entry name" value="SR_IS607_transposase_like"/>
    <property type="match status" value="1"/>
</dbReference>
<dbReference type="GO" id="GO:0003677">
    <property type="term" value="F:DNA binding"/>
    <property type="evidence" value="ECO:0007669"/>
    <property type="project" value="UniProtKB-KW"/>
</dbReference>
<dbReference type="Gene3D" id="1.10.1660.10">
    <property type="match status" value="1"/>
</dbReference>
<dbReference type="InterPro" id="IPR006119">
    <property type="entry name" value="Resolv_N"/>
</dbReference>
<dbReference type="Pfam" id="PF00239">
    <property type="entry name" value="Resolvase"/>
    <property type="match status" value="1"/>
</dbReference>
<evidence type="ECO:0000256" key="2">
    <source>
        <dbReference type="ARBA" id="ARBA00023125"/>
    </source>
</evidence>
<dbReference type="PROSITE" id="PS00397">
    <property type="entry name" value="RECOMBINASES_1"/>
    <property type="match status" value="1"/>
</dbReference>
<reference evidence="8" key="1">
    <citation type="journal article" date="2020" name="mSystems">
        <title>Genome- and Community-Level Interaction Insights into Carbon Utilization and Element Cycling Functions of Hydrothermarchaeota in Hydrothermal Sediment.</title>
        <authorList>
            <person name="Zhou Z."/>
            <person name="Liu Y."/>
            <person name="Xu W."/>
            <person name="Pan J."/>
            <person name="Luo Z.H."/>
            <person name="Li M."/>
        </authorList>
    </citation>
    <scope>NUCLEOTIDE SEQUENCE [LARGE SCALE GENOMIC DNA]</scope>
    <source>
        <strain evidence="8">SpSt-788</strain>
    </source>
</reference>
<dbReference type="SMART" id="SM00422">
    <property type="entry name" value="HTH_MERR"/>
    <property type="match status" value="1"/>
</dbReference>
<evidence type="ECO:0000256" key="5">
    <source>
        <dbReference type="PROSITE-ProRule" id="PRU10137"/>
    </source>
</evidence>
<accession>A0A7C4ENC9</accession>
<dbReference type="InterPro" id="IPR041718">
    <property type="entry name" value="IS607_transposase-like"/>
</dbReference>
<dbReference type="AlphaFoldDB" id="A0A7C4ENC9"/>
<dbReference type="GO" id="GO:0006355">
    <property type="term" value="P:regulation of DNA-templated transcription"/>
    <property type="evidence" value="ECO:0007669"/>
    <property type="project" value="InterPro"/>
</dbReference>
<evidence type="ECO:0000256" key="4">
    <source>
        <dbReference type="PIRSR" id="PIRSR606118-50"/>
    </source>
</evidence>
<dbReference type="PROSITE" id="PS51736">
    <property type="entry name" value="RECOMBINASES_3"/>
    <property type="match status" value="1"/>
</dbReference>
<evidence type="ECO:0000256" key="1">
    <source>
        <dbReference type="ARBA" id="ARBA00022908"/>
    </source>
</evidence>
<keyword evidence="2" id="KW-0238">DNA-binding</keyword>
<dbReference type="InterPro" id="IPR048046">
    <property type="entry name" value="Transpos_IS607"/>
</dbReference>
<proteinExistence type="predicted"/>
<dbReference type="EMBL" id="DTHO01000076">
    <property type="protein sequence ID" value="HGH00228.1"/>
    <property type="molecule type" value="Genomic_DNA"/>
</dbReference>
<dbReference type="InterPro" id="IPR051491">
    <property type="entry name" value="Recombinase/Transposase-rel"/>
</dbReference>
<dbReference type="Pfam" id="PF00376">
    <property type="entry name" value="MerR"/>
    <property type="match status" value="1"/>
</dbReference>
<keyword evidence="3" id="KW-0233">DNA recombination</keyword>
<protein>
    <submittedName>
        <fullName evidence="8">IS607 family transposase</fullName>
    </submittedName>
</protein>
<evidence type="ECO:0000313" key="8">
    <source>
        <dbReference type="EMBL" id="HGH00228.1"/>
    </source>
</evidence>
<dbReference type="InterPro" id="IPR006118">
    <property type="entry name" value="Recombinase_CS"/>
</dbReference>
<keyword evidence="1" id="KW-0229">DNA integration</keyword>
<evidence type="ECO:0000256" key="3">
    <source>
        <dbReference type="ARBA" id="ARBA00023172"/>
    </source>
</evidence>
<dbReference type="InterPro" id="IPR009061">
    <property type="entry name" value="DNA-bd_dom_put_sf"/>
</dbReference>
<dbReference type="GO" id="GO:0000150">
    <property type="term" value="F:DNA strand exchange activity"/>
    <property type="evidence" value="ECO:0007669"/>
    <property type="project" value="InterPro"/>
</dbReference>
<dbReference type="GO" id="GO:0015074">
    <property type="term" value="P:DNA integration"/>
    <property type="evidence" value="ECO:0007669"/>
    <property type="project" value="UniProtKB-KW"/>
</dbReference>
<dbReference type="SUPFAM" id="SSF46955">
    <property type="entry name" value="Putative DNA-binding domain"/>
    <property type="match status" value="1"/>
</dbReference>
<organism evidence="8">
    <name type="scientific">Thermodesulfovibrio aggregans</name>
    <dbReference type="NCBI Taxonomy" id="86166"/>
    <lineage>
        <taxon>Bacteria</taxon>
        <taxon>Pseudomonadati</taxon>
        <taxon>Nitrospirota</taxon>
        <taxon>Thermodesulfovibrionia</taxon>
        <taxon>Thermodesulfovibrionales</taxon>
        <taxon>Thermodesulfovibrionaceae</taxon>
        <taxon>Thermodesulfovibrio</taxon>
    </lineage>
</organism>
<dbReference type="Gene3D" id="1.10.287.2170">
    <property type="match status" value="1"/>
</dbReference>
<gene>
    <name evidence="8" type="ORF">ENV75_07275</name>
</gene>
<dbReference type="PANTHER" id="PTHR36172:SF1">
    <property type="entry name" value="RESOLVASE-RELATED"/>
    <property type="match status" value="1"/>
</dbReference>
<dbReference type="FunFam" id="3.40.50.1390:FF:000002">
    <property type="entry name" value="ORF1 in transposon ISC1904"/>
    <property type="match status" value="1"/>
</dbReference>
<name>A0A7C4ENC9_9BACT</name>
<comment type="caution">
    <text evidence="8">The sequence shown here is derived from an EMBL/GenBank/DDBJ whole genome shotgun (WGS) entry which is preliminary data.</text>
</comment>